<evidence type="ECO:0000313" key="1">
    <source>
        <dbReference type="EMBL" id="MDF0589619.1"/>
    </source>
</evidence>
<reference evidence="1 2" key="1">
    <citation type="submission" date="2023-03" db="EMBL/GenBank/DDBJ databases">
        <title>WGS of Methanotrichaceae archaeon Mx.</title>
        <authorList>
            <person name="Sorokin D.Y."/>
            <person name="Merkel A.Y."/>
        </authorList>
    </citation>
    <scope>NUCLEOTIDE SEQUENCE [LARGE SCALE GENOMIC DNA]</scope>
    <source>
        <strain evidence="1 2">Mx</strain>
    </source>
</reference>
<dbReference type="Pfam" id="PF01297">
    <property type="entry name" value="ZnuA"/>
    <property type="match status" value="1"/>
</dbReference>
<dbReference type="InterPro" id="IPR006127">
    <property type="entry name" value="ZnuA-like"/>
</dbReference>
<name>A0ABT5X4J1_9EURY</name>
<dbReference type="SUPFAM" id="SSF53807">
    <property type="entry name" value="Helical backbone' metal receptor"/>
    <property type="match status" value="1"/>
</dbReference>
<proteinExistence type="predicted"/>
<protein>
    <submittedName>
        <fullName evidence="1">Zinc ABC transporter substrate-binding protein</fullName>
    </submittedName>
</protein>
<dbReference type="Proteomes" id="UP001220010">
    <property type="component" value="Unassembled WGS sequence"/>
</dbReference>
<organism evidence="1 2">
    <name type="scientific">Candidatus Methanocrinis natronophilus</name>
    <dbReference type="NCBI Taxonomy" id="3033396"/>
    <lineage>
        <taxon>Archaea</taxon>
        <taxon>Methanobacteriati</taxon>
        <taxon>Methanobacteriota</taxon>
        <taxon>Stenosarchaea group</taxon>
        <taxon>Methanomicrobia</taxon>
        <taxon>Methanotrichales</taxon>
        <taxon>Methanotrichaceae</taxon>
        <taxon>Methanocrinis</taxon>
    </lineage>
</organism>
<evidence type="ECO:0000313" key="2">
    <source>
        <dbReference type="Proteomes" id="UP001220010"/>
    </source>
</evidence>
<accession>A0ABT5X4J1</accession>
<dbReference type="EMBL" id="JARFPK010000001">
    <property type="protein sequence ID" value="MDF0589619.1"/>
    <property type="molecule type" value="Genomic_DNA"/>
</dbReference>
<keyword evidence="2" id="KW-1185">Reference proteome</keyword>
<dbReference type="Gene3D" id="3.40.50.1980">
    <property type="entry name" value="Nitrogenase molybdenum iron protein domain"/>
    <property type="match status" value="1"/>
</dbReference>
<dbReference type="RefSeq" id="WP_316965381.1">
    <property type="nucleotide sequence ID" value="NZ_JARFPK010000001.1"/>
</dbReference>
<gene>
    <name evidence="1" type="ORF">P0O15_00280</name>
</gene>
<comment type="caution">
    <text evidence="1">The sequence shown here is derived from an EMBL/GenBank/DDBJ whole genome shotgun (WGS) entry which is preliminary data.</text>
</comment>
<sequence>MYSKRSWSLIMLILGILLIAPSIADQAPEKMKIVSTTSVLMDPATFIGGERVEAITIADPTLCPHLQADIIPNRIQLNMAFIRNADVFIAYNDNNDKNFNMPAVEKFMAANSYGAVEWKKVSDPSRGWNTPTTAKLLAAEVLGWLIEEDPAGEAYYQGRYDEYLMTFDAVEPTEAERSRLQETKVIVMLWQREPVENWLGMEVVNFFAPEFAMGGTKTADKIVDDIIASPEKYQDVAYVIENMQSGELAKGIEEALRDRGINAERIIFTNFPRSVSGVNTIAEVLDYNKNQVL</sequence>